<evidence type="ECO:0000313" key="5">
    <source>
        <dbReference type="EMBL" id="EQD44367.1"/>
    </source>
</evidence>
<name>T0ZIT6_9ZZZZ</name>
<dbReference type="InterPro" id="IPR050060">
    <property type="entry name" value="Phosphoglucosamine_mutase"/>
</dbReference>
<evidence type="ECO:0000256" key="3">
    <source>
        <dbReference type="ARBA" id="ARBA00022553"/>
    </source>
</evidence>
<dbReference type="PANTHER" id="PTHR42946">
    <property type="entry name" value="PHOSPHOHEXOSE MUTASE"/>
    <property type="match status" value="1"/>
</dbReference>
<dbReference type="PANTHER" id="PTHR42946:SF1">
    <property type="entry name" value="PHOSPHOGLUCOMUTASE (ALPHA-D-GLUCOSE-1,6-BISPHOSPHATE-DEPENDENT)"/>
    <property type="match status" value="1"/>
</dbReference>
<gene>
    <name evidence="5" type="ORF">B1B_13552</name>
</gene>
<dbReference type="Pfam" id="PF02878">
    <property type="entry name" value="PGM_PMM_I"/>
    <property type="match status" value="1"/>
</dbReference>
<proteinExistence type="inferred from homology"/>
<dbReference type="Gene3D" id="3.40.120.10">
    <property type="entry name" value="Alpha-D-Glucose-1,6-Bisphosphate, subunit A, domain 3"/>
    <property type="match status" value="1"/>
</dbReference>
<organism evidence="5">
    <name type="scientific">mine drainage metagenome</name>
    <dbReference type="NCBI Taxonomy" id="410659"/>
    <lineage>
        <taxon>unclassified sequences</taxon>
        <taxon>metagenomes</taxon>
        <taxon>ecological metagenomes</taxon>
    </lineage>
</organism>
<dbReference type="InterPro" id="IPR016055">
    <property type="entry name" value="A-D-PHexomutase_a/b/a-I/II/III"/>
</dbReference>
<reference evidence="5" key="2">
    <citation type="journal article" date="2014" name="ISME J.">
        <title>Microbial stratification in low pH oxic and suboxic macroscopic growths along an acid mine drainage.</title>
        <authorList>
            <person name="Mendez-Garcia C."/>
            <person name="Mesa V."/>
            <person name="Sprenger R.R."/>
            <person name="Richter M."/>
            <person name="Diez M.S."/>
            <person name="Solano J."/>
            <person name="Bargiela R."/>
            <person name="Golyshina O.V."/>
            <person name="Manteca A."/>
            <person name="Ramos J.L."/>
            <person name="Gallego J.R."/>
            <person name="Llorente I."/>
            <person name="Martins Dos Santos V.A."/>
            <person name="Jensen O.N."/>
            <person name="Pelaez A.I."/>
            <person name="Sanchez J."/>
            <person name="Ferrer M."/>
        </authorList>
    </citation>
    <scope>NUCLEOTIDE SEQUENCE</scope>
</reference>
<evidence type="ECO:0000259" key="4">
    <source>
        <dbReference type="Pfam" id="PF02878"/>
    </source>
</evidence>
<dbReference type="GO" id="GO:0000287">
    <property type="term" value="F:magnesium ion binding"/>
    <property type="evidence" value="ECO:0007669"/>
    <property type="project" value="InterPro"/>
</dbReference>
<dbReference type="SUPFAM" id="SSF53738">
    <property type="entry name" value="Phosphoglucomutase, first 3 domains"/>
    <property type="match status" value="1"/>
</dbReference>
<sequence>MLKWSPTLKAGVNKIDDPLFGTDGIRGIVGDLYTGRFVAGIGSAFASWLSPPALVPIGWDFRTTSIGIARILAGSLQMAGLDVLELGTMPTPCFQFNVRALGGRAGLMVTASHNPVNFNGIKFSGPDGIEISPEDEQVIEQRLRTGSF</sequence>
<dbReference type="GO" id="GO:0005975">
    <property type="term" value="P:carbohydrate metabolic process"/>
    <property type="evidence" value="ECO:0007669"/>
    <property type="project" value="InterPro"/>
</dbReference>
<protein>
    <submittedName>
        <fullName evidence="5">Phosphoglucosamine mutase</fullName>
    </submittedName>
</protein>
<dbReference type="AlphaFoldDB" id="T0ZIT6"/>
<comment type="cofactor">
    <cofactor evidence="1">
        <name>Mg(2+)</name>
        <dbReference type="ChEBI" id="CHEBI:18420"/>
    </cofactor>
</comment>
<dbReference type="InterPro" id="IPR016066">
    <property type="entry name" value="A-D-PHexomutase_CS"/>
</dbReference>
<accession>T0ZIT6</accession>
<comment type="caution">
    <text evidence="5">The sequence shown here is derived from an EMBL/GenBank/DDBJ whole genome shotgun (WGS) entry which is preliminary data.</text>
</comment>
<feature type="non-terminal residue" evidence="5">
    <location>
        <position position="148"/>
    </location>
</feature>
<keyword evidence="3" id="KW-0597">Phosphoprotein</keyword>
<dbReference type="EMBL" id="AUZY01008922">
    <property type="protein sequence ID" value="EQD44367.1"/>
    <property type="molecule type" value="Genomic_DNA"/>
</dbReference>
<feature type="domain" description="Alpha-D-phosphohexomutase alpha/beta/alpha" evidence="4">
    <location>
        <begin position="19"/>
        <end position="146"/>
    </location>
</feature>
<comment type="similarity">
    <text evidence="2">Belongs to the phosphohexose mutase family.</text>
</comment>
<dbReference type="PROSITE" id="PS00710">
    <property type="entry name" value="PGM_PMM"/>
    <property type="match status" value="1"/>
</dbReference>
<reference evidence="5" key="1">
    <citation type="submission" date="2013-08" db="EMBL/GenBank/DDBJ databases">
        <authorList>
            <person name="Mendez C."/>
            <person name="Richter M."/>
            <person name="Ferrer M."/>
            <person name="Sanchez J."/>
        </authorList>
    </citation>
    <scope>NUCLEOTIDE SEQUENCE</scope>
</reference>
<evidence type="ECO:0000256" key="2">
    <source>
        <dbReference type="ARBA" id="ARBA00010231"/>
    </source>
</evidence>
<dbReference type="InterPro" id="IPR005844">
    <property type="entry name" value="A-D-PHexomutase_a/b/a-I"/>
</dbReference>
<evidence type="ECO:0000256" key="1">
    <source>
        <dbReference type="ARBA" id="ARBA00001946"/>
    </source>
</evidence>
<dbReference type="GO" id="GO:0004615">
    <property type="term" value="F:phosphomannomutase activity"/>
    <property type="evidence" value="ECO:0007669"/>
    <property type="project" value="TreeGrafter"/>
</dbReference>